<evidence type="ECO:0000313" key="1">
    <source>
        <dbReference type="EnsemblPlants" id="AET6Gv20204900.2"/>
    </source>
</evidence>
<accession>A0A453N3K7</accession>
<keyword evidence="2" id="KW-1185">Reference proteome</keyword>
<reference evidence="2" key="1">
    <citation type="journal article" date="2014" name="Science">
        <title>Ancient hybridizations among the ancestral genomes of bread wheat.</title>
        <authorList>
            <consortium name="International Wheat Genome Sequencing Consortium,"/>
            <person name="Marcussen T."/>
            <person name="Sandve S.R."/>
            <person name="Heier L."/>
            <person name="Spannagl M."/>
            <person name="Pfeifer M."/>
            <person name="Jakobsen K.S."/>
            <person name="Wulff B.B."/>
            <person name="Steuernagel B."/>
            <person name="Mayer K.F."/>
            <person name="Olsen O.A."/>
        </authorList>
    </citation>
    <scope>NUCLEOTIDE SEQUENCE [LARGE SCALE GENOMIC DNA]</scope>
    <source>
        <strain evidence="2">cv. AL8/78</strain>
    </source>
</reference>
<sequence>AKAFDSVSWEYILELLQHLGFSARWRDWGYHSCCPRHRPLAYSMVTTGRPSPTTRGYGRVTLCPPCCLSWRSTLSIICWRQLQPRAPWRPSQVEEL</sequence>
<reference evidence="1" key="3">
    <citation type="journal article" date="2017" name="Nature">
        <title>Genome sequence of the progenitor of the wheat D genome Aegilops tauschii.</title>
        <authorList>
            <person name="Luo M.C."/>
            <person name="Gu Y.Q."/>
            <person name="Puiu D."/>
            <person name="Wang H."/>
            <person name="Twardziok S.O."/>
            <person name="Deal K.R."/>
            <person name="Huo N."/>
            <person name="Zhu T."/>
            <person name="Wang L."/>
            <person name="Wang Y."/>
            <person name="McGuire P.E."/>
            <person name="Liu S."/>
            <person name="Long H."/>
            <person name="Ramasamy R.K."/>
            <person name="Rodriguez J.C."/>
            <person name="Van S.L."/>
            <person name="Yuan L."/>
            <person name="Wang Z."/>
            <person name="Xia Z."/>
            <person name="Xiao L."/>
            <person name="Anderson O.D."/>
            <person name="Ouyang S."/>
            <person name="Liang Y."/>
            <person name="Zimin A.V."/>
            <person name="Pertea G."/>
            <person name="Qi P."/>
            <person name="Bennetzen J.L."/>
            <person name="Dai X."/>
            <person name="Dawson M.W."/>
            <person name="Muller H.G."/>
            <person name="Kugler K."/>
            <person name="Rivarola-Duarte L."/>
            <person name="Spannagl M."/>
            <person name="Mayer K.F.X."/>
            <person name="Lu F.H."/>
            <person name="Bevan M.W."/>
            <person name="Leroy P."/>
            <person name="Li P."/>
            <person name="You F.M."/>
            <person name="Sun Q."/>
            <person name="Liu Z."/>
            <person name="Lyons E."/>
            <person name="Wicker T."/>
            <person name="Salzberg S.L."/>
            <person name="Devos K.M."/>
            <person name="Dvorak J."/>
        </authorList>
    </citation>
    <scope>NUCLEOTIDE SEQUENCE [LARGE SCALE GENOMIC DNA]</scope>
    <source>
        <strain evidence="1">cv. AL8/78</strain>
    </source>
</reference>
<reference evidence="2" key="2">
    <citation type="journal article" date="2017" name="Nat. Plants">
        <title>The Aegilops tauschii genome reveals multiple impacts of transposons.</title>
        <authorList>
            <person name="Zhao G."/>
            <person name="Zou C."/>
            <person name="Li K."/>
            <person name="Wang K."/>
            <person name="Li T."/>
            <person name="Gao L."/>
            <person name="Zhang X."/>
            <person name="Wang H."/>
            <person name="Yang Z."/>
            <person name="Liu X."/>
            <person name="Jiang W."/>
            <person name="Mao L."/>
            <person name="Kong X."/>
            <person name="Jiao Y."/>
            <person name="Jia J."/>
        </authorList>
    </citation>
    <scope>NUCLEOTIDE SEQUENCE [LARGE SCALE GENOMIC DNA]</scope>
    <source>
        <strain evidence="2">cv. AL8/78</strain>
    </source>
</reference>
<protein>
    <recommendedName>
        <fullName evidence="3">Reverse transcriptase domain-containing protein</fullName>
    </recommendedName>
</protein>
<evidence type="ECO:0008006" key="3">
    <source>
        <dbReference type="Google" id="ProtNLM"/>
    </source>
</evidence>
<proteinExistence type="predicted"/>
<evidence type="ECO:0000313" key="2">
    <source>
        <dbReference type="Proteomes" id="UP000015105"/>
    </source>
</evidence>
<reference evidence="1" key="5">
    <citation type="journal article" date="2021" name="G3 (Bethesda)">
        <title>Aegilops tauschii genome assembly Aet v5.0 features greater sequence contiguity and improved annotation.</title>
        <authorList>
            <person name="Wang L."/>
            <person name="Zhu T."/>
            <person name="Rodriguez J.C."/>
            <person name="Deal K.R."/>
            <person name="Dubcovsky J."/>
            <person name="McGuire P.E."/>
            <person name="Lux T."/>
            <person name="Spannagl M."/>
            <person name="Mayer K.F.X."/>
            <person name="Baldrich P."/>
            <person name="Meyers B.C."/>
            <person name="Huo N."/>
            <person name="Gu Y.Q."/>
            <person name="Zhou H."/>
            <person name="Devos K.M."/>
            <person name="Bennetzen J.L."/>
            <person name="Unver T."/>
            <person name="Budak H."/>
            <person name="Gulick P.J."/>
            <person name="Galiba G."/>
            <person name="Kalapos B."/>
            <person name="Nelson D.R."/>
            <person name="Li P."/>
            <person name="You F.M."/>
            <person name="Luo M.C."/>
            <person name="Dvorak J."/>
        </authorList>
    </citation>
    <scope>NUCLEOTIDE SEQUENCE [LARGE SCALE GENOMIC DNA]</scope>
    <source>
        <strain evidence="1">cv. AL8/78</strain>
    </source>
</reference>
<dbReference type="AlphaFoldDB" id="A0A453N3K7"/>
<name>A0A453N3K7_AEGTS</name>
<dbReference type="Proteomes" id="UP000015105">
    <property type="component" value="Chromosome 6D"/>
</dbReference>
<organism evidence="1 2">
    <name type="scientific">Aegilops tauschii subsp. strangulata</name>
    <name type="common">Goatgrass</name>
    <dbReference type="NCBI Taxonomy" id="200361"/>
    <lineage>
        <taxon>Eukaryota</taxon>
        <taxon>Viridiplantae</taxon>
        <taxon>Streptophyta</taxon>
        <taxon>Embryophyta</taxon>
        <taxon>Tracheophyta</taxon>
        <taxon>Spermatophyta</taxon>
        <taxon>Magnoliopsida</taxon>
        <taxon>Liliopsida</taxon>
        <taxon>Poales</taxon>
        <taxon>Poaceae</taxon>
        <taxon>BOP clade</taxon>
        <taxon>Pooideae</taxon>
        <taxon>Triticodae</taxon>
        <taxon>Triticeae</taxon>
        <taxon>Triticinae</taxon>
        <taxon>Aegilops</taxon>
    </lineage>
</organism>
<dbReference type="EnsemblPlants" id="AET6Gv20204900.2">
    <property type="protein sequence ID" value="AET6Gv20204900.2"/>
    <property type="gene ID" value="AET6Gv20204900"/>
</dbReference>
<reference evidence="1" key="4">
    <citation type="submission" date="2019-03" db="UniProtKB">
        <authorList>
            <consortium name="EnsemblPlants"/>
        </authorList>
    </citation>
    <scope>IDENTIFICATION</scope>
</reference>
<dbReference type="Gramene" id="AET6Gv20204900.2">
    <property type="protein sequence ID" value="AET6Gv20204900.2"/>
    <property type="gene ID" value="AET6Gv20204900"/>
</dbReference>